<evidence type="ECO:0000313" key="8">
    <source>
        <dbReference type="EMBL" id="WPB87164.1"/>
    </source>
</evidence>
<dbReference type="Gene3D" id="1.20.950.20">
    <property type="entry name" value="Transmembrane di-heme cytochromes, Chain C"/>
    <property type="match status" value="1"/>
</dbReference>
<dbReference type="Pfam" id="PF01292">
    <property type="entry name" value="Ni_hydr_CYTB"/>
    <property type="match status" value="1"/>
</dbReference>
<accession>A0ABZ0PN48</accession>
<evidence type="ECO:0000259" key="7">
    <source>
        <dbReference type="Pfam" id="PF01292"/>
    </source>
</evidence>
<dbReference type="RefSeq" id="WP_318651118.1">
    <property type="nucleotide sequence ID" value="NZ_CP137852.1"/>
</dbReference>
<evidence type="ECO:0000256" key="5">
    <source>
        <dbReference type="ARBA" id="ARBA00023136"/>
    </source>
</evidence>
<feature type="transmembrane region" description="Helical" evidence="6">
    <location>
        <begin position="200"/>
        <end position="220"/>
    </location>
</feature>
<dbReference type="InterPro" id="IPR051542">
    <property type="entry name" value="Hydrogenase_cytochrome"/>
</dbReference>
<dbReference type="PANTHER" id="PTHR30485:SF2">
    <property type="entry name" value="BLL0597 PROTEIN"/>
    <property type="match status" value="1"/>
</dbReference>
<dbReference type="SUPFAM" id="SSF81342">
    <property type="entry name" value="Transmembrane di-heme cytochromes"/>
    <property type="match status" value="1"/>
</dbReference>
<name>A0ABZ0PN48_9PROT</name>
<feature type="transmembrane region" description="Helical" evidence="6">
    <location>
        <begin position="103"/>
        <end position="124"/>
    </location>
</feature>
<dbReference type="Proteomes" id="UP001305521">
    <property type="component" value="Chromosome"/>
</dbReference>
<feature type="transmembrane region" description="Helical" evidence="6">
    <location>
        <begin position="154"/>
        <end position="174"/>
    </location>
</feature>
<protein>
    <submittedName>
        <fullName evidence="8">Cytochrome b/b6 domain-containing protein</fullName>
    </submittedName>
</protein>
<evidence type="ECO:0000256" key="6">
    <source>
        <dbReference type="SAM" id="Phobius"/>
    </source>
</evidence>
<sequence>MNETRVPETRVKVWDGWVRLVHWSIVILIPTSYLTARSHNMDLHMLSGYTLLTLVIFRILWGLVGSEPARFMTFLRSPFTALAHLRHMKAEPGPDRELTHNPAGGWMVVVILSLLLTQAVTGLFTDDQIFTRGPLAQQVSGATSDWAGWIHIRLIYAIGIAIFLHIAAVIWYRVSLGHDLVQAMMRGSKPMPEGTRAPKMGHPVLALLLLGASAGFVNWISRFG</sequence>
<evidence type="ECO:0000313" key="9">
    <source>
        <dbReference type="Proteomes" id="UP001305521"/>
    </source>
</evidence>
<keyword evidence="5 6" id="KW-0472">Membrane</keyword>
<dbReference type="InterPro" id="IPR011577">
    <property type="entry name" value="Cyt_b561_bac/Ni-Hgenase"/>
</dbReference>
<keyword evidence="3 6" id="KW-0812">Transmembrane</keyword>
<proteinExistence type="predicted"/>
<keyword evidence="9" id="KW-1185">Reference proteome</keyword>
<keyword evidence="2" id="KW-1003">Cell membrane</keyword>
<evidence type="ECO:0000256" key="4">
    <source>
        <dbReference type="ARBA" id="ARBA00022989"/>
    </source>
</evidence>
<gene>
    <name evidence="8" type="ORF">R9Z33_09850</name>
</gene>
<dbReference type="PANTHER" id="PTHR30485">
    <property type="entry name" value="NI/FE-HYDROGENASE 1 B-TYPE CYTOCHROME SUBUNIT"/>
    <property type="match status" value="1"/>
</dbReference>
<keyword evidence="4 6" id="KW-1133">Transmembrane helix</keyword>
<dbReference type="EMBL" id="CP137852">
    <property type="protein sequence ID" value="WPB87164.1"/>
    <property type="molecule type" value="Genomic_DNA"/>
</dbReference>
<dbReference type="InterPro" id="IPR016174">
    <property type="entry name" value="Di-haem_cyt_TM"/>
</dbReference>
<feature type="transmembrane region" description="Helical" evidence="6">
    <location>
        <begin position="43"/>
        <end position="64"/>
    </location>
</feature>
<comment type="subcellular location">
    <subcellularLocation>
        <location evidence="1">Cell membrane</location>
        <topology evidence="1">Multi-pass membrane protein</topology>
    </subcellularLocation>
</comment>
<evidence type="ECO:0000256" key="1">
    <source>
        <dbReference type="ARBA" id="ARBA00004651"/>
    </source>
</evidence>
<evidence type="ECO:0000256" key="2">
    <source>
        <dbReference type="ARBA" id="ARBA00022475"/>
    </source>
</evidence>
<reference evidence="8 9" key="1">
    <citation type="submission" date="2023-11" db="EMBL/GenBank/DDBJ databases">
        <title>Arctic aerobic anoxygenic photoheterotroph Sediminicoccus rosea KRV36 adapts its photosynthesis to long days of polar summer.</title>
        <authorList>
            <person name="Tomasch J."/>
            <person name="Kopejtka K."/>
            <person name="Bily T."/>
            <person name="Gardiner A.T."/>
            <person name="Gardian Z."/>
            <person name="Shivaramu S."/>
            <person name="Koblizek M."/>
            <person name="Engelhardt F."/>
            <person name="Kaftan D."/>
        </authorList>
    </citation>
    <scope>NUCLEOTIDE SEQUENCE [LARGE SCALE GENOMIC DNA]</scope>
    <source>
        <strain evidence="8 9">R-30</strain>
    </source>
</reference>
<feature type="domain" description="Cytochrome b561 bacterial/Ni-hydrogenase" evidence="7">
    <location>
        <begin position="13"/>
        <end position="187"/>
    </location>
</feature>
<organism evidence="8 9">
    <name type="scientific">Sediminicoccus rosea</name>
    <dbReference type="NCBI Taxonomy" id="1225128"/>
    <lineage>
        <taxon>Bacteria</taxon>
        <taxon>Pseudomonadati</taxon>
        <taxon>Pseudomonadota</taxon>
        <taxon>Alphaproteobacteria</taxon>
        <taxon>Acetobacterales</taxon>
        <taxon>Roseomonadaceae</taxon>
        <taxon>Sediminicoccus</taxon>
    </lineage>
</organism>
<evidence type="ECO:0000256" key="3">
    <source>
        <dbReference type="ARBA" id="ARBA00022692"/>
    </source>
</evidence>